<feature type="binding site" evidence="7">
    <location>
        <position position="206"/>
    </location>
    <ligand>
        <name>Zn(2+)</name>
        <dbReference type="ChEBI" id="CHEBI:29105"/>
    </ligand>
</feature>
<keyword evidence="4 5" id="KW-0119">Carbohydrate metabolism</keyword>
<dbReference type="InterPro" id="IPR006680">
    <property type="entry name" value="Amidohydro-rel"/>
</dbReference>
<keyword evidence="2 7" id="KW-0479">Metal-binding</keyword>
<dbReference type="GO" id="GO:0006046">
    <property type="term" value="P:N-acetylglucosamine catabolic process"/>
    <property type="evidence" value="ECO:0007669"/>
    <property type="project" value="TreeGrafter"/>
</dbReference>
<dbReference type="Gene3D" id="2.30.40.10">
    <property type="entry name" value="Urease, subunit C, domain 1"/>
    <property type="match status" value="1"/>
</dbReference>
<dbReference type="GO" id="GO:0008448">
    <property type="term" value="F:N-acetylglucosamine-6-phosphate deacetylase activity"/>
    <property type="evidence" value="ECO:0007669"/>
    <property type="project" value="InterPro"/>
</dbReference>
<dbReference type="PANTHER" id="PTHR11113:SF14">
    <property type="entry name" value="N-ACETYLGLUCOSAMINE-6-PHOSPHATE DEACETYLASE"/>
    <property type="match status" value="1"/>
</dbReference>
<dbReference type="Proteomes" id="UP000231267">
    <property type="component" value="Unassembled WGS sequence"/>
</dbReference>
<feature type="active site" description="Proton donor/acceptor" evidence="6">
    <location>
        <position position="285"/>
    </location>
</feature>
<evidence type="ECO:0000256" key="2">
    <source>
        <dbReference type="ARBA" id="ARBA00022723"/>
    </source>
</evidence>
<sequence length="393" mass="41412">MIMFALKGAVITPKEIIKDGVVVVGDGKIVYAGVSGHMGSGLEPDPICATVIDCRGKYISPGFIDVHVQGAGGYDILDGTYDAVNAIAKTLAKNGVTAFLATTVYSKRGQALFCAVKEAMEKGTDGAEVLGTHLEGPFISPAKRGMIKPENIKKVPGTKKGARHLFDIIDACDGSLKMMTIAPEIPGAIDIIKKLKKNKVVAAIGHTNATYEEALKGFDAGITHATHMFNAMSALHHRKPGAAGAILTDDRVSAQLIADGKHLHPAVVKLVVKQKGPDKIALITDSMSAAGLPDGKYVYNGLKYEAKNGLAVYCGADTFIGTALTLNKIVKRIVDMGIVDLKDAVRMASLVPAKVLGIEKKKGSLEVGKDADIVVMDKNCNVKTTIIAGEIIK</sequence>
<dbReference type="SUPFAM" id="SSF51556">
    <property type="entry name" value="Metallo-dependent hydrolases"/>
    <property type="match status" value="1"/>
</dbReference>
<proteinExistence type="inferred from homology"/>
<evidence type="ECO:0000256" key="3">
    <source>
        <dbReference type="ARBA" id="ARBA00022801"/>
    </source>
</evidence>
<evidence type="ECO:0000313" key="9">
    <source>
        <dbReference type="EMBL" id="PIW65860.1"/>
    </source>
</evidence>
<name>A0A2J0LIJ8_9BACT</name>
<accession>A0A2J0LIJ8</accession>
<reference evidence="9 10" key="1">
    <citation type="submission" date="2017-09" db="EMBL/GenBank/DDBJ databases">
        <title>Depth-based differentiation of microbial function through sediment-hosted aquifers and enrichment of novel symbionts in the deep terrestrial subsurface.</title>
        <authorList>
            <person name="Probst A.J."/>
            <person name="Ladd B."/>
            <person name="Jarett J.K."/>
            <person name="Geller-Mcgrath D.E."/>
            <person name="Sieber C.M."/>
            <person name="Emerson J.B."/>
            <person name="Anantharaman K."/>
            <person name="Thomas B.C."/>
            <person name="Malmstrom R."/>
            <person name="Stieglmeier M."/>
            <person name="Klingl A."/>
            <person name="Woyke T."/>
            <person name="Ryan C.M."/>
            <person name="Banfield J.F."/>
        </authorList>
    </citation>
    <scope>NUCLEOTIDE SEQUENCE [LARGE SCALE GENOMIC DNA]</scope>
    <source>
        <strain evidence="9">CG12_big_fil_rev_8_21_14_0_65_43_15</strain>
    </source>
</reference>
<dbReference type="Pfam" id="PF01979">
    <property type="entry name" value="Amidohydro_1"/>
    <property type="match status" value="1"/>
</dbReference>
<dbReference type="GO" id="GO:0046872">
    <property type="term" value="F:metal ion binding"/>
    <property type="evidence" value="ECO:0007669"/>
    <property type="project" value="UniProtKB-KW"/>
</dbReference>
<evidence type="ECO:0000313" key="10">
    <source>
        <dbReference type="Proteomes" id="UP000231267"/>
    </source>
</evidence>
<evidence type="ECO:0000256" key="5">
    <source>
        <dbReference type="PIRNR" id="PIRNR038994"/>
    </source>
</evidence>
<comment type="similarity">
    <text evidence="1 5">Belongs to the metallo-dependent hydrolases superfamily. NagA family.</text>
</comment>
<evidence type="ECO:0000259" key="8">
    <source>
        <dbReference type="Pfam" id="PF01979"/>
    </source>
</evidence>
<dbReference type="InterPro" id="IPR011059">
    <property type="entry name" value="Metal-dep_hydrolase_composite"/>
</dbReference>
<dbReference type="CDD" id="cd00854">
    <property type="entry name" value="NagA"/>
    <property type="match status" value="1"/>
</dbReference>
<dbReference type="AlphaFoldDB" id="A0A2J0LIJ8"/>
<evidence type="ECO:0000256" key="7">
    <source>
        <dbReference type="PIRSR" id="PIRSR038994-3"/>
    </source>
</evidence>
<evidence type="ECO:0000256" key="6">
    <source>
        <dbReference type="PIRSR" id="PIRSR038994-1"/>
    </source>
</evidence>
<dbReference type="PIRSF" id="PIRSF038994">
    <property type="entry name" value="NagA"/>
    <property type="match status" value="1"/>
</dbReference>
<dbReference type="InterPro" id="IPR032466">
    <property type="entry name" value="Metal_Hydrolase"/>
</dbReference>
<dbReference type="InterPro" id="IPR003764">
    <property type="entry name" value="GlcNAc_6-P_deAcase"/>
</dbReference>
<dbReference type="SUPFAM" id="SSF51338">
    <property type="entry name" value="Composite domain of metallo-dependent hydrolases"/>
    <property type="match status" value="1"/>
</dbReference>
<organism evidence="9 10">
    <name type="scientific">Candidatus Taenaricola geysiri</name>
    <dbReference type="NCBI Taxonomy" id="1974752"/>
    <lineage>
        <taxon>Bacteria</taxon>
        <taxon>Pseudomonadati</taxon>
        <taxon>Candidatus Omnitrophota</taxon>
        <taxon>Candidatus Taenaricola</taxon>
    </lineage>
</organism>
<protein>
    <submittedName>
        <fullName evidence="9">N-acetylglucosamine-6-phosphate deacetylase</fullName>
    </submittedName>
</protein>
<dbReference type="EMBL" id="PFGP01000139">
    <property type="protein sequence ID" value="PIW65860.1"/>
    <property type="molecule type" value="Genomic_DNA"/>
</dbReference>
<feature type="binding site" evidence="7">
    <location>
        <position position="227"/>
    </location>
    <ligand>
        <name>Zn(2+)</name>
        <dbReference type="ChEBI" id="CHEBI:29105"/>
    </ligand>
</feature>
<feature type="domain" description="Amidohydrolase-related" evidence="8">
    <location>
        <begin position="58"/>
        <end position="391"/>
    </location>
</feature>
<comment type="caution">
    <text evidence="9">The sequence shown here is derived from an EMBL/GenBank/DDBJ whole genome shotgun (WGS) entry which is preliminary data.</text>
</comment>
<feature type="binding site" evidence="7">
    <location>
        <position position="135"/>
    </location>
    <ligand>
        <name>Zn(2+)</name>
        <dbReference type="ChEBI" id="CHEBI:29105"/>
    </ligand>
</feature>
<comment type="cofactor">
    <cofactor evidence="7">
        <name>a divalent metal cation</name>
        <dbReference type="ChEBI" id="CHEBI:60240"/>
    </cofactor>
    <text evidence="7">Binds 1 divalent metal cation per subunit.</text>
</comment>
<dbReference type="PANTHER" id="PTHR11113">
    <property type="entry name" value="N-ACETYLGLUCOSAMINE-6-PHOSPHATE DEACETYLASE"/>
    <property type="match status" value="1"/>
</dbReference>
<dbReference type="NCBIfam" id="TIGR00221">
    <property type="entry name" value="nagA"/>
    <property type="match status" value="1"/>
</dbReference>
<evidence type="ECO:0000256" key="1">
    <source>
        <dbReference type="ARBA" id="ARBA00010716"/>
    </source>
</evidence>
<evidence type="ECO:0000256" key="4">
    <source>
        <dbReference type="ARBA" id="ARBA00023277"/>
    </source>
</evidence>
<gene>
    <name evidence="9" type="primary">nagA</name>
    <name evidence="9" type="ORF">COW11_06405</name>
</gene>
<keyword evidence="3 5" id="KW-0378">Hydrolase</keyword>
<dbReference type="Gene3D" id="3.20.20.140">
    <property type="entry name" value="Metal-dependent hydrolases"/>
    <property type="match status" value="1"/>
</dbReference>